<dbReference type="RefSeq" id="YP_010797931.1">
    <property type="nucleotide sequence ID" value="NC_076260.1"/>
</dbReference>
<protein>
    <submittedName>
        <fullName evidence="9">Non-structural glycoprotein</fullName>
    </submittedName>
</protein>
<reference evidence="10" key="1">
    <citation type="journal article" date="2020" name="Vet. Res.">
        <title>Hayes Yard virus: a novel ephemerovirus isolated from a bull with severe clinical signs of bovine ephemeral fever is most closely related to Puchong virus.</title>
        <authorList>
            <person name="Blasdell K.R."/>
            <person name="Davis S.S."/>
            <person name="Voysey R."/>
            <person name="Bulach D.M."/>
            <person name="Middleton D."/>
            <person name="Williams S."/>
            <person name="Harmsen M.B."/>
            <person name="Weir R.P."/>
            <person name="Crameri S."/>
            <person name="Walsh S.J."/>
            <person name="Peck G.R."/>
            <person name="Tesh R.B."/>
            <person name="Boyle D.B."/>
            <person name="Melville L.F."/>
            <person name="Walker P.J."/>
        </authorList>
    </citation>
    <scope>NUCLEOTIDE SEQUENCE [LARGE SCALE GENOMIC DNA]</scope>
</reference>
<dbReference type="SUPFAM" id="SSF161008">
    <property type="entry name" value="Viral glycoprotein ectodomain-like"/>
    <property type="match status" value="1"/>
</dbReference>
<sequence length="578" mass="67120">MWALLIRQLLFLKITNAYWVNYPKECKDLNSESAIEDLCGGDSLINIRNTLLDDSYEKIGEICTPDNTKSRRVRGYYCTEITKKTTCKVLGNFDNKVTYETTIRKVGRKECYSHIQNLNHRPDYESQESVAPFYLPPKCEIGDGKTVSKTFMILEETEINLNPTDLEKEDLYLFSMKNRSIIEDDILVERSEYCKLTNWKCHGKKNHIPLEIFKDDDQVSIRLELLKLNIIYDSEYGELPLYNSCKMTFCGREVVKTENGAILLLRHKGIVEKTRVCNKEEKVGPIQDLSRKVFKTIGPILLSTLYKRHELCRRIKNNLKNGKPVPLENLNYINPFEPGWHPAAHYVRIKTSMSGAIRGRLIEATKLQFKSCNYEIGDAQPLNATTNLEIRFGQGKVVKYENITQREGWTVETTDPDQTQNLTDGNIKVWYNGVIMRDNKIFLPTTFLINKFESIYKDKVMINLEGTDSIWIKDNVTEIVVRLEKDQSVKINKSEIIWDNSTDNILQEENGVEEVQIKANETITIGNKSYFTEDFSTWSVYTILSVLGLWILYRRGVSKGNKVRVRNLFQKFFKLDYR</sequence>
<comment type="subcellular location">
    <subcellularLocation>
        <location evidence="1">Membrane</location>
        <topology evidence="1">Single-pass type I membrane protein</topology>
    </subcellularLocation>
</comment>
<evidence type="ECO:0000259" key="8">
    <source>
        <dbReference type="Pfam" id="PF00974"/>
    </source>
</evidence>
<evidence type="ECO:0000256" key="5">
    <source>
        <dbReference type="ARBA" id="ARBA00023136"/>
    </source>
</evidence>
<keyword evidence="10" id="KW-1185">Reference proteome</keyword>
<dbReference type="EMBL" id="MH507505">
    <property type="protein sequence ID" value="QEA08649.1"/>
    <property type="molecule type" value="Genomic_RNA"/>
</dbReference>
<evidence type="ECO:0000256" key="3">
    <source>
        <dbReference type="ARBA" id="ARBA00022729"/>
    </source>
</evidence>
<name>A0A7D0N0Z2_9RHAB</name>
<dbReference type="Proteomes" id="UP000676181">
    <property type="component" value="Segment"/>
</dbReference>
<dbReference type="KEGG" id="vg:80535937"/>
<evidence type="ECO:0000313" key="9">
    <source>
        <dbReference type="EMBL" id="QEA08649.1"/>
    </source>
</evidence>
<keyword evidence="4 7" id="KW-1133">Transmembrane helix</keyword>
<feature type="transmembrane region" description="Helical" evidence="7">
    <location>
        <begin position="535"/>
        <end position="553"/>
    </location>
</feature>
<dbReference type="GeneID" id="80535937"/>
<evidence type="ECO:0000256" key="1">
    <source>
        <dbReference type="ARBA" id="ARBA00004479"/>
    </source>
</evidence>
<organism evidence="9 10">
    <name type="scientific">Puchong virus</name>
    <dbReference type="NCBI Taxonomy" id="1272955"/>
    <lineage>
        <taxon>Viruses</taxon>
        <taxon>Riboviria</taxon>
        <taxon>Orthornavirae</taxon>
        <taxon>Negarnaviricota</taxon>
        <taxon>Haploviricotina</taxon>
        <taxon>Monjiviricetes</taxon>
        <taxon>Mononegavirales</taxon>
        <taxon>Rhabdoviridae</taxon>
        <taxon>Alpharhabdovirinae</taxon>
        <taxon>Ephemerovirus</taxon>
        <taxon>Ephemerovirus puchong</taxon>
    </lineage>
</organism>
<evidence type="ECO:0000256" key="2">
    <source>
        <dbReference type="ARBA" id="ARBA00022692"/>
    </source>
</evidence>
<proteinExistence type="predicted"/>
<keyword evidence="3" id="KW-0732">Signal</keyword>
<accession>A0A7D0N0Z2</accession>
<evidence type="ECO:0000256" key="7">
    <source>
        <dbReference type="SAM" id="Phobius"/>
    </source>
</evidence>
<evidence type="ECO:0000256" key="4">
    <source>
        <dbReference type="ARBA" id="ARBA00022989"/>
    </source>
</evidence>
<dbReference type="InterPro" id="IPR001903">
    <property type="entry name" value="Rhabdo_glycop_FD"/>
</dbReference>
<feature type="domain" description="Spike glycoprotein fusion" evidence="8">
    <location>
        <begin position="73"/>
        <end position="171"/>
    </location>
</feature>
<dbReference type="Pfam" id="PF00974">
    <property type="entry name" value="Rhabdo_glycop_FD"/>
    <property type="match status" value="1"/>
</dbReference>
<keyword evidence="6" id="KW-0325">Glycoprotein</keyword>
<evidence type="ECO:0000313" key="10">
    <source>
        <dbReference type="Proteomes" id="UP000676181"/>
    </source>
</evidence>
<dbReference type="GO" id="GO:0016020">
    <property type="term" value="C:membrane"/>
    <property type="evidence" value="ECO:0007669"/>
    <property type="project" value="UniProtKB-SubCell"/>
</dbReference>
<keyword evidence="5 7" id="KW-0472">Membrane</keyword>
<keyword evidence="2 7" id="KW-0812">Transmembrane</keyword>
<evidence type="ECO:0000256" key="6">
    <source>
        <dbReference type="ARBA" id="ARBA00023180"/>
    </source>
</evidence>
<dbReference type="GO" id="GO:0019031">
    <property type="term" value="C:viral envelope"/>
    <property type="evidence" value="ECO:0007669"/>
    <property type="project" value="InterPro"/>
</dbReference>